<protein>
    <submittedName>
        <fullName evidence="2">Uncharacterized protein</fullName>
    </submittedName>
</protein>
<gene>
    <name evidence="2" type="ORF">Ciccas_003825</name>
</gene>
<evidence type="ECO:0000313" key="3">
    <source>
        <dbReference type="Proteomes" id="UP001626550"/>
    </source>
</evidence>
<sequence length="227" mass="24794">MSTPNAGWETPVQASSSSHRQGYYTRSGASGKKTRSSKGEEASSSSRARLMEHLNAAGATSTSSPAVSLDSRLVPVFYLNGTRLLPEWTLYQAVRRLSPTVGSLLSSALRVNLSFGQNKDDLMNQILWSIVHTLQYKLVPADQVDKLIANDSQLDLEKSPSLSLRHSLIQTDIASEPIKRHNLGRHSRHPTPPLDCHVDISFCSKHSTMDSSCSTISSASSCCLQVR</sequence>
<feature type="region of interest" description="Disordered" evidence="1">
    <location>
        <begin position="1"/>
        <end position="46"/>
    </location>
</feature>
<reference evidence="2 3" key="1">
    <citation type="submission" date="2024-11" db="EMBL/GenBank/DDBJ databases">
        <title>Adaptive evolution of stress response genes in parasites aligns with host niche diversity.</title>
        <authorList>
            <person name="Hahn C."/>
            <person name="Resl P."/>
        </authorList>
    </citation>
    <scope>NUCLEOTIDE SEQUENCE [LARGE SCALE GENOMIC DNA]</scope>
    <source>
        <strain evidence="2">EGGRZ-B1_66</strain>
        <tissue evidence="2">Body</tissue>
    </source>
</reference>
<comment type="caution">
    <text evidence="2">The sequence shown here is derived from an EMBL/GenBank/DDBJ whole genome shotgun (WGS) entry which is preliminary data.</text>
</comment>
<name>A0ABD2QD82_9PLAT</name>
<dbReference type="AlphaFoldDB" id="A0ABD2QD82"/>
<proteinExistence type="predicted"/>
<dbReference type="EMBL" id="JBJKFK010000372">
    <property type="protein sequence ID" value="KAL3317515.1"/>
    <property type="molecule type" value="Genomic_DNA"/>
</dbReference>
<dbReference type="Proteomes" id="UP001626550">
    <property type="component" value="Unassembled WGS sequence"/>
</dbReference>
<evidence type="ECO:0000313" key="2">
    <source>
        <dbReference type="EMBL" id="KAL3317515.1"/>
    </source>
</evidence>
<evidence type="ECO:0000256" key="1">
    <source>
        <dbReference type="SAM" id="MobiDB-lite"/>
    </source>
</evidence>
<keyword evidence="3" id="KW-1185">Reference proteome</keyword>
<organism evidence="2 3">
    <name type="scientific">Cichlidogyrus casuarinus</name>
    <dbReference type="NCBI Taxonomy" id="1844966"/>
    <lineage>
        <taxon>Eukaryota</taxon>
        <taxon>Metazoa</taxon>
        <taxon>Spiralia</taxon>
        <taxon>Lophotrochozoa</taxon>
        <taxon>Platyhelminthes</taxon>
        <taxon>Monogenea</taxon>
        <taxon>Monopisthocotylea</taxon>
        <taxon>Dactylogyridea</taxon>
        <taxon>Ancyrocephalidae</taxon>
        <taxon>Cichlidogyrus</taxon>
    </lineage>
</organism>
<accession>A0ABD2QD82</accession>